<feature type="region of interest" description="Disordered" evidence="1">
    <location>
        <begin position="1"/>
        <end position="29"/>
    </location>
</feature>
<name>A0AAE0FVW2_9CHLO</name>
<dbReference type="EMBL" id="LGRX02005184">
    <property type="protein sequence ID" value="KAK3278998.1"/>
    <property type="molecule type" value="Genomic_DNA"/>
</dbReference>
<accession>A0AAE0FVW2</accession>
<protein>
    <submittedName>
        <fullName evidence="2">Uncharacterized protein</fullName>
    </submittedName>
</protein>
<sequence>MATNNDNEMDYAASDDSEETLTDSDETLTDGEMFHMRYIDDESDEDPDETVDVANGGVDGNVDETLWGEDNALHNVTLLVYPCIDLSPVTVVVCDDSLTVEDVPLRDHWS</sequence>
<comment type="caution">
    <text evidence="2">The sequence shown here is derived from an EMBL/GenBank/DDBJ whole genome shotgun (WGS) entry which is preliminary data.</text>
</comment>
<reference evidence="2" key="2">
    <citation type="submission" date="2023-06" db="EMBL/GenBank/DDBJ databases">
        <title>Long-read-based genome assembly of the green algal bacterivore Cymbomonas tetramitiformis.</title>
        <authorList>
            <person name="Gyaltshen Y."/>
            <person name="Rozenberg A."/>
            <person name="Paasch A."/>
            <person name="Burns J.A."/>
            <person name="Warring S."/>
            <person name="Larson R."/>
            <person name="Maurer-Alcala X."/>
            <person name="Dacks J."/>
            <person name="Kim E."/>
        </authorList>
    </citation>
    <scope>NUCLEOTIDE SEQUENCE</scope>
    <source>
        <strain evidence="2">PLY_AMNH</strain>
    </source>
</reference>
<gene>
    <name evidence="3" type="ORF">CYMTET_13099</name>
    <name evidence="2" type="ORF">CYMTET_24702</name>
</gene>
<organism evidence="2 4">
    <name type="scientific">Cymbomonas tetramitiformis</name>
    <dbReference type="NCBI Taxonomy" id="36881"/>
    <lineage>
        <taxon>Eukaryota</taxon>
        <taxon>Viridiplantae</taxon>
        <taxon>Chlorophyta</taxon>
        <taxon>Pyramimonadophyceae</taxon>
        <taxon>Pyramimonadales</taxon>
        <taxon>Pyramimonadaceae</taxon>
        <taxon>Cymbomonas</taxon>
    </lineage>
</organism>
<feature type="compositionally biased region" description="Acidic residues" evidence="1">
    <location>
        <begin position="7"/>
        <end position="29"/>
    </location>
</feature>
<evidence type="ECO:0000313" key="3">
    <source>
        <dbReference type="EMBL" id="KAK3278998.1"/>
    </source>
</evidence>
<dbReference type="Proteomes" id="UP001190700">
    <property type="component" value="Unassembled WGS sequence"/>
</dbReference>
<reference evidence="2 4" key="1">
    <citation type="journal article" date="2015" name="Genome Biol. Evol.">
        <title>Comparative Genomics of a Bacterivorous Green Alga Reveals Evolutionary Causalities and Consequences of Phago-Mixotrophic Mode of Nutrition.</title>
        <authorList>
            <person name="Burns J.A."/>
            <person name="Paasch A."/>
            <person name="Narechania A."/>
            <person name="Kim E."/>
        </authorList>
    </citation>
    <scope>NUCLEOTIDE SEQUENCE [LARGE SCALE GENOMIC DNA]</scope>
    <source>
        <strain evidence="2">PLY_AMNH</strain>
    </source>
</reference>
<dbReference type="AlphaFoldDB" id="A0AAE0FVW2"/>
<keyword evidence="4" id="KW-1185">Reference proteome</keyword>
<proteinExistence type="predicted"/>
<evidence type="ECO:0000313" key="4">
    <source>
        <dbReference type="Proteomes" id="UP001190700"/>
    </source>
</evidence>
<evidence type="ECO:0000256" key="1">
    <source>
        <dbReference type="SAM" id="MobiDB-lite"/>
    </source>
</evidence>
<dbReference type="EMBL" id="LGRX02012883">
    <property type="protein sequence ID" value="KAK3266697.1"/>
    <property type="molecule type" value="Genomic_DNA"/>
</dbReference>
<evidence type="ECO:0000313" key="2">
    <source>
        <dbReference type="EMBL" id="KAK3266697.1"/>
    </source>
</evidence>